<dbReference type="InterPro" id="IPR008775">
    <property type="entry name" value="Phytyl_CoA_dOase-like"/>
</dbReference>
<evidence type="ECO:0008006" key="3">
    <source>
        <dbReference type="Google" id="ProtNLM"/>
    </source>
</evidence>
<proteinExistence type="predicted"/>
<keyword evidence="2" id="KW-1185">Reference proteome</keyword>
<dbReference type="SUPFAM" id="SSF51197">
    <property type="entry name" value="Clavaminate synthase-like"/>
    <property type="match status" value="1"/>
</dbReference>
<dbReference type="Gene3D" id="2.60.120.620">
    <property type="entry name" value="q2cbj1_9rhob like domain"/>
    <property type="match status" value="1"/>
</dbReference>
<reference evidence="1" key="2">
    <citation type="submission" date="2020-09" db="EMBL/GenBank/DDBJ databases">
        <authorList>
            <person name="Sun Q."/>
            <person name="Zhou Y."/>
        </authorList>
    </citation>
    <scope>NUCLEOTIDE SEQUENCE</scope>
    <source>
        <strain evidence="1">CGMCC 1.15958</strain>
    </source>
</reference>
<accession>A0A916YVX2</accession>
<evidence type="ECO:0000313" key="2">
    <source>
        <dbReference type="Proteomes" id="UP000609064"/>
    </source>
</evidence>
<dbReference type="AlphaFoldDB" id="A0A916YVX2"/>
<evidence type="ECO:0000313" key="1">
    <source>
        <dbReference type="EMBL" id="GGD64519.1"/>
    </source>
</evidence>
<name>A0A916YVX2_9BACT</name>
<dbReference type="GO" id="GO:0016706">
    <property type="term" value="F:2-oxoglutarate-dependent dioxygenase activity"/>
    <property type="evidence" value="ECO:0007669"/>
    <property type="project" value="UniProtKB-ARBA"/>
</dbReference>
<sequence>MNYTINSRKRAPLWVFAFQLIQEKIRKPHIRKAVADIISKFLPTSENKTIQGEKLYSKLKEVGYCEMPNIITTEEADELRDSLTNMICFDPWKPYLGKFNIEDAPKEVHTAQIENVLAIPRLLEIANNPIALEVCERYFGCKPIIDSIQAWWSLPGHEKAEQAENLHRDNDGIRFLKYFIYLTEVTEESGPHVFVEGSHLEPKGLDIRRYEDTEVEALFGKNKFRKFTGKKGLSFIEDTYGFHKGQPAKTEKRLLLQIRYALMPTIFLNKNYINNFEKKQEFDIYSNKFLVK</sequence>
<dbReference type="RefSeq" id="WP_188767008.1">
    <property type="nucleotide sequence ID" value="NZ_BMKK01000006.1"/>
</dbReference>
<gene>
    <name evidence="1" type="ORF">GCM10011514_30640</name>
</gene>
<protein>
    <recommendedName>
        <fullName evidence="3">Phytanoyl-CoA dioxygenase</fullName>
    </recommendedName>
</protein>
<dbReference type="EMBL" id="BMKK01000006">
    <property type="protein sequence ID" value="GGD64519.1"/>
    <property type="molecule type" value="Genomic_DNA"/>
</dbReference>
<reference evidence="1" key="1">
    <citation type="journal article" date="2014" name="Int. J. Syst. Evol. Microbiol.">
        <title>Complete genome sequence of Corynebacterium casei LMG S-19264T (=DSM 44701T), isolated from a smear-ripened cheese.</title>
        <authorList>
            <consortium name="US DOE Joint Genome Institute (JGI-PGF)"/>
            <person name="Walter F."/>
            <person name="Albersmeier A."/>
            <person name="Kalinowski J."/>
            <person name="Ruckert C."/>
        </authorList>
    </citation>
    <scope>NUCLEOTIDE SEQUENCE</scope>
    <source>
        <strain evidence="1">CGMCC 1.15958</strain>
    </source>
</reference>
<organism evidence="1 2">
    <name type="scientific">Emticicia aquatilis</name>
    <dbReference type="NCBI Taxonomy" id="1537369"/>
    <lineage>
        <taxon>Bacteria</taxon>
        <taxon>Pseudomonadati</taxon>
        <taxon>Bacteroidota</taxon>
        <taxon>Cytophagia</taxon>
        <taxon>Cytophagales</taxon>
        <taxon>Leadbetterellaceae</taxon>
        <taxon>Emticicia</taxon>
    </lineage>
</organism>
<dbReference type="Proteomes" id="UP000609064">
    <property type="component" value="Unassembled WGS sequence"/>
</dbReference>
<dbReference type="Pfam" id="PF05721">
    <property type="entry name" value="PhyH"/>
    <property type="match status" value="1"/>
</dbReference>
<comment type="caution">
    <text evidence="1">The sequence shown here is derived from an EMBL/GenBank/DDBJ whole genome shotgun (WGS) entry which is preliminary data.</text>
</comment>